<comment type="caution">
    <text evidence="2">The sequence shown here is derived from an EMBL/GenBank/DDBJ whole genome shotgun (WGS) entry which is preliminary data.</text>
</comment>
<protein>
    <submittedName>
        <fullName evidence="2">Uncharacterized protein</fullName>
    </submittedName>
</protein>
<organism evidence="2 3">
    <name type="scientific">Platanthera zijinensis</name>
    <dbReference type="NCBI Taxonomy" id="2320716"/>
    <lineage>
        <taxon>Eukaryota</taxon>
        <taxon>Viridiplantae</taxon>
        <taxon>Streptophyta</taxon>
        <taxon>Embryophyta</taxon>
        <taxon>Tracheophyta</taxon>
        <taxon>Spermatophyta</taxon>
        <taxon>Magnoliopsida</taxon>
        <taxon>Liliopsida</taxon>
        <taxon>Asparagales</taxon>
        <taxon>Orchidaceae</taxon>
        <taxon>Orchidoideae</taxon>
        <taxon>Orchideae</taxon>
        <taxon>Orchidinae</taxon>
        <taxon>Platanthera</taxon>
    </lineage>
</organism>
<dbReference type="PANTHER" id="PTHR35714:SF1">
    <property type="entry name" value="OS02G0715300 PROTEIN"/>
    <property type="match status" value="1"/>
</dbReference>
<evidence type="ECO:0000313" key="2">
    <source>
        <dbReference type="EMBL" id="KAK8957743.1"/>
    </source>
</evidence>
<reference evidence="2 3" key="1">
    <citation type="journal article" date="2022" name="Nat. Plants">
        <title>Genomes of leafy and leafless Platanthera orchids illuminate the evolution of mycoheterotrophy.</title>
        <authorList>
            <person name="Li M.H."/>
            <person name="Liu K.W."/>
            <person name="Li Z."/>
            <person name="Lu H.C."/>
            <person name="Ye Q.L."/>
            <person name="Zhang D."/>
            <person name="Wang J.Y."/>
            <person name="Li Y.F."/>
            <person name="Zhong Z.M."/>
            <person name="Liu X."/>
            <person name="Yu X."/>
            <person name="Liu D.K."/>
            <person name="Tu X.D."/>
            <person name="Liu B."/>
            <person name="Hao Y."/>
            <person name="Liao X.Y."/>
            <person name="Jiang Y.T."/>
            <person name="Sun W.H."/>
            <person name="Chen J."/>
            <person name="Chen Y.Q."/>
            <person name="Ai Y."/>
            <person name="Zhai J.W."/>
            <person name="Wu S.S."/>
            <person name="Zhou Z."/>
            <person name="Hsiao Y.Y."/>
            <person name="Wu W.L."/>
            <person name="Chen Y.Y."/>
            <person name="Lin Y.F."/>
            <person name="Hsu J.L."/>
            <person name="Li C.Y."/>
            <person name="Wang Z.W."/>
            <person name="Zhao X."/>
            <person name="Zhong W.Y."/>
            <person name="Ma X.K."/>
            <person name="Ma L."/>
            <person name="Huang J."/>
            <person name="Chen G.Z."/>
            <person name="Huang M.Z."/>
            <person name="Huang L."/>
            <person name="Peng D.H."/>
            <person name="Luo Y.B."/>
            <person name="Zou S.Q."/>
            <person name="Chen S.P."/>
            <person name="Lan S."/>
            <person name="Tsai W.C."/>
            <person name="Van de Peer Y."/>
            <person name="Liu Z.J."/>
        </authorList>
    </citation>
    <scope>NUCLEOTIDE SEQUENCE [LARGE SCALE GENOMIC DNA]</scope>
    <source>
        <strain evidence="2">Lor287</strain>
    </source>
</reference>
<feature type="region of interest" description="Disordered" evidence="1">
    <location>
        <begin position="1"/>
        <end position="30"/>
    </location>
</feature>
<keyword evidence="3" id="KW-1185">Reference proteome</keyword>
<sequence length="172" mass="19526">MRSFLDNIQKRSPIPSAPMKDDLPISQSPNGGTTHLIGLRRRIISSFSVKIQPFSSSAACSWAALRRSKSAPEFAEDQFSRGTIRRWWDWSWAWLLSKKPVFARDLEMNEEEAAMLGCHSKGTLRHLFHKIRSEIRKIVPASQGLPTTNARFRYDSISYAQNFDDGNASGQL</sequence>
<evidence type="ECO:0000256" key="1">
    <source>
        <dbReference type="SAM" id="MobiDB-lite"/>
    </source>
</evidence>
<gene>
    <name evidence="2" type="ORF">KSP39_PZI000100</name>
</gene>
<dbReference type="AlphaFoldDB" id="A0AAP0C275"/>
<proteinExistence type="predicted"/>
<accession>A0AAP0C275</accession>
<name>A0AAP0C275_9ASPA</name>
<dbReference type="Proteomes" id="UP001418222">
    <property type="component" value="Unassembled WGS sequence"/>
</dbReference>
<dbReference type="EMBL" id="JBBWWQ010000001">
    <property type="protein sequence ID" value="KAK8957743.1"/>
    <property type="molecule type" value="Genomic_DNA"/>
</dbReference>
<evidence type="ECO:0000313" key="3">
    <source>
        <dbReference type="Proteomes" id="UP001418222"/>
    </source>
</evidence>
<dbReference type="PANTHER" id="PTHR35714">
    <property type="entry name" value="OS02G0715300 PROTEIN"/>
    <property type="match status" value="1"/>
</dbReference>